<keyword evidence="1" id="KW-0472">Membrane</keyword>
<dbReference type="STRING" id="1122213.GCA_000423365_01581"/>
<protein>
    <recommendedName>
        <fullName evidence="4">DUF3311 domain-containing protein</fullName>
    </recommendedName>
</protein>
<dbReference type="Proteomes" id="UP000258927">
    <property type="component" value="Chromosome"/>
</dbReference>
<keyword evidence="3" id="KW-1185">Reference proteome</keyword>
<dbReference type="RefSeq" id="WP_205468088.1">
    <property type="nucleotide sequence ID" value="NZ_CP021330.1"/>
</dbReference>
<proteinExistence type="predicted"/>
<gene>
    <name evidence="2" type="ORF">MXMO3_01215</name>
</gene>
<dbReference type="AlphaFoldDB" id="A0A2R4MCX7"/>
<evidence type="ECO:0000256" key="1">
    <source>
        <dbReference type="SAM" id="Phobius"/>
    </source>
</evidence>
<sequence>MANRRRSEGFGFFLPILGAILVMPPIVHLFDRGGTVFGLPIIFTYLFGVWLFLIVAAFALSRLLPRVDPEQRPERLERDREL</sequence>
<feature type="transmembrane region" description="Helical" evidence="1">
    <location>
        <begin position="36"/>
        <end position="60"/>
    </location>
</feature>
<reference evidence="2 3" key="1">
    <citation type="submission" date="2017-05" db="EMBL/GenBank/DDBJ databases">
        <title>Genome Analysis of Maritalea myrionectae HL2708#5.</title>
        <authorList>
            <consortium name="Cotde Inc.-PKNU"/>
            <person name="Jang D."/>
            <person name="Oh H.-M."/>
        </authorList>
    </citation>
    <scope>NUCLEOTIDE SEQUENCE [LARGE SCALE GENOMIC DNA]</scope>
    <source>
        <strain evidence="2 3">HL2708#5</strain>
    </source>
</reference>
<feature type="transmembrane region" description="Helical" evidence="1">
    <location>
        <begin position="12"/>
        <end position="30"/>
    </location>
</feature>
<name>A0A2R4MCX7_9HYPH</name>
<dbReference type="KEGG" id="mmyr:MXMO3_01215"/>
<evidence type="ECO:0008006" key="4">
    <source>
        <dbReference type="Google" id="ProtNLM"/>
    </source>
</evidence>
<keyword evidence="1" id="KW-1133">Transmembrane helix</keyword>
<accession>A0A2R4MCX7</accession>
<evidence type="ECO:0000313" key="2">
    <source>
        <dbReference type="EMBL" id="AVX03746.1"/>
    </source>
</evidence>
<evidence type="ECO:0000313" key="3">
    <source>
        <dbReference type="Proteomes" id="UP000258927"/>
    </source>
</evidence>
<organism evidence="2 3">
    <name type="scientific">Maritalea myrionectae</name>
    <dbReference type="NCBI Taxonomy" id="454601"/>
    <lineage>
        <taxon>Bacteria</taxon>
        <taxon>Pseudomonadati</taxon>
        <taxon>Pseudomonadota</taxon>
        <taxon>Alphaproteobacteria</taxon>
        <taxon>Hyphomicrobiales</taxon>
        <taxon>Devosiaceae</taxon>
        <taxon>Maritalea</taxon>
    </lineage>
</organism>
<keyword evidence="1" id="KW-0812">Transmembrane</keyword>
<dbReference type="EMBL" id="CP021330">
    <property type="protein sequence ID" value="AVX03746.1"/>
    <property type="molecule type" value="Genomic_DNA"/>
</dbReference>